<dbReference type="Gene3D" id="3.40.630.30">
    <property type="match status" value="1"/>
</dbReference>
<dbReference type="InterPro" id="IPR052742">
    <property type="entry name" value="Mito_N-acetyltransferase"/>
</dbReference>
<dbReference type="InterPro" id="IPR000182">
    <property type="entry name" value="GNAT_dom"/>
</dbReference>
<dbReference type="EMBL" id="JBHSQS010000007">
    <property type="protein sequence ID" value="MFC5924414.1"/>
    <property type="molecule type" value="Genomic_DNA"/>
</dbReference>
<evidence type="ECO:0000313" key="3">
    <source>
        <dbReference type="Proteomes" id="UP001596226"/>
    </source>
</evidence>
<dbReference type="InterPro" id="IPR016181">
    <property type="entry name" value="Acyl_CoA_acyltransferase"/>
</dbReference>
<dbReference type="SUPFAM" id="SSF55729">
    <property type="entry name" value="Acyl-CoA N-acyltransferases (Nat)"/>
    <property type="match status" value="1"/>
</dbReference>
<accession>A0ABW1H7F7</accession>
<dbReference type="Pfam" id="PF00583">
    <property type="entry name" value="Acetyltransf_1"/>
    <property type="match status" value="1"/>
</dbReference>
<dbReference type="GO" id="GO:0016746">
    <property type="term" value="F:acyltransferase activity"/>
    <property type="evidence" value="ECO:0007669"/>
    <property type="project" value="UniProtKB-KW"/>
</dbReference>
<keyword evidence="2" id="KW-0012">Acyltransferase</keyword>
<sequence length="161" mass="17559">MLIREFVAQDWSQVWPIVEEVIRARDTFTYDPTMTADAAYAVWVEPPPGRTVVAVDGERVLGTAKMGTNKPGPGAHVATASFMVAADARGRGVGTALCRDALAWARQREYAGMQFNAVAESNRSAVELYRREGFDVIGTVPGAFAHPSLGRVGLHVMYQEF</sequence>
<comment type="caution">
    <text evidence="2">The sequence shown here is derived from an EMBL/GenBank/DDBJ whole genome shotgun (WGS) entry which is preliminary data.</text>
</comment>
<dbReference type="PANTHER" id="PTHR43138">
    <property type="entry name" value="ACETYLTRANSFERASE, GNAT FAMILY"/>
    <property type="match status" value="1"/>
</dbReference>
<keyword evidence="3" id="KW-1185">Reference proteome</keyword>
<dbReference type="CDD" id="cd04301">
    <property type="entry name" value="NAT_SF"/>
    <property type="match status" value="1"/>
</dbReference>
<gene>
    <name evidence="2" type="ORF">ACFQGL_13775</name>
</gene>
<evidence type="ECO:0000259" key="1">
    <source>
        <dbReference type="PROSITE" id="PS51186"/>
    </source>
</evidence>
<organism evidence="2 3">
    <name type="scientific">Micromonospora vulcania</name>
    <dbReference type="NCBI Taxonomy" id="1441873"/>
    <lineage>
        <taxon>Bacteria</taxon>
        <taxon>Bacillati</taxon>
        <taxon>Actinomycetota</taxon>
        <taxon>Actinomycetes</taxon>
        <taxon>Micromonosporales</taxon>
        <taxon>Micromonosporaceae</taxon>
        <taxon>Micromonospora</taxon>
    </lineage>
</organism>
<proteinExistence type="predicted"/>
<keyword evidence="2" id="KW-0808">Transferase</keyword>
<dbReference type="PANTHER" id="PTHR43138:SF1">
    <property type="entry name" value="N-ACETYLTRANSFERASE ACA1"/>
    <property type="match status" value="1"/>
</dbReference>
<dbReference type="EC" id="2.3.-.-" evidence="2"/>
<feature type="domain" description="N-acetyltransferase" evidence="1">
    <location>
        <begin position="1"/>
        <end position="161"/>
    </location>
</feature>
<dbReference type="RefSeq" id="WP_377511029.1">
    <property type="nucleotide sequence ID" value="NZ_JBHSQS010000007.1"/>
</dbReference>
<protein>
    <submittedName>
        <fullName evidence="2">GNAT family N-acetyltransferase</fullName>
        <ecNumber evidence="2">2.3.-.-</ecNumber>
    </submittedName>
</protein>
<reference evidence="3" key="1">
    <citation type="journal article" date="2019" name="Int. J. Syst. Evol. Microbiol.">
        <title>The Global Catalogue of Microorganisms (GCM) 10K type strain sequencing project: providing services to taxonomists for standard genome sequencing and annotation.</title>
        <authorList>
            <consortium name="The Broad Institute Genomics Platform"/>
            <consortium name="The Broad Institute Genome Sequencing Center for Infectious Disease"/>
            <person name="Wu L."/>
            <person name="Ma J."/>
        </authorList>
    </citation>
    <scope>NUCLEOTIDE SEQUENCE [LARGE SCALE GENOMIC DNA]</scope>
    <source>
        <strain evidence="3">CGMCC 4.7144</strain>
    </source>
</reference>
<dbReference type="PROSITE" id="PS51186">
    <property type="entry name" value="GNAT"/>
    <property type="match status" value="1"/>
</dbReference>
<name>A0ABW1H7F7_9ACTN</name>
<evidence type="ECO:0000313" key="2">
    <source>
        <dbReference type="EMBL" id="MFC5924414.1"/>
    </source>
</evidence>
<dbReference type="Proteomes" id="UP001596226">
    <property type="component" value="Unassembled WGS sequence"/>
</dbReference>